<dbReference type="GO" id="GO:0005634">
    <property type="term" value="C:nucleus"/>
    <property type="evidence" value="ECO:0007669"/>
    <property type="project" value="InterPro"/>
</dbReference>
<gene>
    <name evidence="3" type="ORF">Cni_G11283</name>
</gene>
<feature type="domain" description="K-box" evidence="2">
    <location>
        <begin position="27"/>
        <end position="118"/>
    </location>
</feature>
<evidence type="ECO:0000313" key="3">
    <source>
        <dbReference type="EMBL" id="WOL02564.1"/>
    </source>
</evidence>
<organism evidence="3 4">
    <name type="scientific">Canna indica</name>
    <name type="common">Indian-shot</name>
    <dbReference type="NCBI Taxonomy" id="4628"/>
    <lineage>
        <taxon>Eukaryota</taxon>
        <taxon>Viridiplantae</taxon>
        <taxon>Streptophyta</taxon>
        <taxon>Embryophyta</taxon>
        <taxon>Tracheophyta</taxon>
        <taxon>Spermatophyta</taxon>
        <taxon>Magnoliopsida</taxon>
        <taxon>Liliopsida</taxon>
        <taxon>Zingiberales</taxon>
        <taxon>Cannaceae</taxon>
        <taxon>Canna</taxon>
    </lineage>
</organism>
<feature type="compositionally biased region" description="Polar residues" evidence="1">
    <location>
        <begin position="119"/>
        <end position="129"/>
    </location>
</feature>
<dbReference type="GO" id="GO:0003700">
    <property type="term" value="F:DNA-binding transcription factor activity"/>
    <property type="evidence" value="ECO:0007669"/>
    <property type="project" value="InterPro"/>
</dbReference>
<evidence type="ECO:0000259" key="2">
    <source>
        <dbReference type="PROSITE" id="PS51297"/>
    </source>
</evidence>
<dbReference type="PROSITE" id="PS51297">
    <property type="entry name" value="K_BOX"/>
    <property type="match status" value="1"/>
</dbReference>
<accession>A0AAQ3Q9D6</accession>
<feature type="compositionally biased region" description="Low complexity" evidence="1">
    <location>
        <begin position="130"/>
        <end position="142"/>
    </location>
</feature>
<dbReference type="InterPro" id="IPR002487">
    <property type="entry name" value="TF_Kbox"/>
</dbReference>
<dbReference type="Pfam" id="PF01486">
    <property type="entry name" value="K-box"/>
    <property type="match status" value="1"/>
</dbReference>
<dbReference type="AlphaFoldDB" id="A0AAQ3Q9D6"/>
<evidence type="ECO:0000256" key="1">
    <source>
        <dbReference type="SAM" id="MobiDB-lite"/>
    </source>
</evidence>
<dbReference type="Proteomes" id="UP001327560">
    <property type="component" value="Chromosome 3"/>
</dbReference>
<name>A0AAQ3Q9D6_9LILI</name>
<reference evidence="3 4" key="1">
    <citation type="submission" date="2023-10" db="EMBL/GenBank/DDBJ databases">
        <title>Chromosome-scale genome assembly provides insights into flower coloration mechanisms of Canna indica.</title>
        <authorList>
            <person name="Li C."/>
        </authorList>
    </citation>
    <scope>NUCLEOTIDE SEQUENCE [LARGE SCALE GENOMIC DNA]</scope>
    <source>
        <tissue evidence="3">Flower</tissue>
    </source>
</reference>
<protein>
    <submittedName>
        <fullName evidence="3">FRUITFULL-like MADS-box</fullName>
    </submittedName>
</protein>
<sequence>MDRILERYESYCYAEKALVRSEPEPDQGNWHYEYSKLKAKIEVLHRSHRHLMGEQLESLTVKELQQLEHQIEGSLKHIRLRKTQVMFDSIAELQRKEKMLQEQNKILEKEQLMEKQKARSSLPQQAHWEQQQNQLQTSSSSPPSFLIAEHPALSIGYLLRIQFSINYSFFFMTSHLILT</sequence>
<dbReference type="EMBL" id="CP136892">
    <property type="protein sequence ID" value="WOL02564.1"/>
    <property type="molecule type" value="Genomic_DNA"/>
</dbReference>
<feature type="region of interest" description="Disordered" evidence="1">
    <location>
        <begin position="112"/>
        <end position="142"/>
    </location>
</feature>
<evidence type="ECO:0000313" key="4">
    <source>
        <dbReference type="Proteomes" id="UP001327560"/>
    </source>
</evidence>
<keyword evidence="4" id="KW-1185">Reference proteome</keyword>
<proteinExistence type="predicted"/>